<name>A0A8J6YP54_9PROT</name>
<proteinExistence type="predicted"/>
<sequence length="216" mass="24491">MTGQAAPHRSRTLSERERASERHSRFVERMKVILPAVSSVFLCLLLFWPWMTERLHDFRLEFPPFDYRSADSSTIVNPRFMGSDKNDEPFVISAERATGLSAKDGWILLVSPRADLNRRSGDWFSLESHTGHISEDHNLVTLEKDVFLYRNDGTQFMTEEAVIDLSDNRAFGDKPVDGRGPDFTVASSSGFEVENGGAVIRFLGKSRMQIGQQEHP</sequence>
<keyword evidence="1" id="KW-0472">Membrane</keyword>
<keyword evidence="1" id="KW-1133">Transmembrane helix</keyword>
<keyword evidence="3" id="KW-1185">Reference proteome</keyword>
<dbReference type="RefSeq" id="WP_192533482.1">
    <property type="nucleotide sequence ID" value="NZ_JACZHT010000001.1"/>
</dbReference>
<dbReference type="Gene3D" id="2.60.450.10">
    <property type="entry name" value="Lipopolysaccharide (LPS) transport protein A like domain"/>
    <property type="match status" value="1"/>
</dbReference>
<organism evidence="2 3">
    <name type="scientific">Phaeovibrio sulfidiphilus</name>
    <dbReference type="NCBI Taxonomy" id="1220600"/>
    <lineage>
        <taxon>Bacteria</taxon>
        <taxon>Pseudomonadati</taxon>
        <taxon>Pseudomonadota</taxon>
        <taxon>Alphaproteobacteria</taxon>
        <taxon>Rhodospirillales</taxon>
        <taxon>Rhodospirillaceae</taxon>
        <taxon>Phaeovibrio</taxon>
    </lineage>
</organism>
<reference evidence="2" key="1">
    <citation type="submission" date="2020-10" db="EMBL/GenBank/DDBJ databases">
        <title>Genome sequence of the unusual species of purple photosynthetic bacteria, Phaeovibrio sulfidiphilus DSM 23193, type strain.</title>
        <authorList>
            <person name="Kyndt J.A."/>
            <person name="Meyer T.E."/>
        </authorList>
    </citation>
    <scope>NUCLEOTIDE SEQUENCE</scope>
    <source>
        <strain evidence="2">DSM 23193</strain>
    </source>
</reference>
<comment type="caution">
    <text evidence="2">The sequence shown here is derived from an EMBL/GenBank/DDBJ whole genome shotgun (WGS) entry which is preliminary data.</text>
</comment>
<feature type="transmembrane region" description="Helical" evidence="1">
    <location>
        <begin position="32"/>
        <end position="51"/>
    </location>
</feature>
<gene>
    <name evidence="2" type="primary">lptC</name>
    <name evidence="2" type="ORF">IHV25_02935</name>
</gene>
<dbReference type="Pfam" id="PF06835">
    <property type="entry name" value="LptC"/>
    <property type="match status" value="1"/>
</dbReference>
<evidence type="ECO:0000313" key="3">
    <source>
        <dbReference type="Proteomes" id="UP000631034"/>
    </source>
</evidence>
<dbReference type="EMBL" id="JACZHT010000001">
    <property type="protein sequence ID" value="MBE1236607.1"/>
    <property type="molecule type" value="Genomic_DNA"/>
</dbReference>
<protein>
    <submittedName>
        <fullName evidence="2">LPS export ABC transporter periplasmic protein LptC</fullName>
    </submittedName>
</protein>
<evidence type="ECO:0000256" key="1">
    <source>
        <dbReference type="SAM" id="Phobius"/>
    </source>
</evidence>
<evidence type="ECO:0000313" key="2">
    <source>
        <dbReference type="EMBL" id="MBE1236607.1"/>
    </source>
</evidence>
<accession>A0A8J6YP54</accession>
<dbReference type="InterPro" id="IPR010664">
    <property type="entry name" value="LipoPS_assembly_LptC-rel"/>
</dbReference>
<dbReference type="AlphaFoldDB" id="A0A8J6YP54"/>
<keyword evidence="1" id="KW-0812">Transmembrane</keyword>
<dbReference type="Proteomes" id="UP000631034">
    <property type="component" value="Unassembled WGS sequence"/>
</dbReference>